<protein>
    <recommendedName>
        <fullName evidence="3">Phosphoribosylpyrophosphate synthetase</fullName>
    </recommendedName>
</protein>
<dbReference type="Proteomes" id="UP000186720">
    <property type="component" value="Unassembled WGS sequence"/>
</dbReference>
<evidence type="ECO:0000313" key="1">
    <source>
        <dbReference type="EMBL" id="OKS86006.1"/>
    </source>
</evidence>
<reference evidence="1 2" key="1">
    <citation type="submission" date="2016-11" db="EMBL/GenBank/DDBJ databases">
        <title>Whole Genome Sequencing of Mucilaginibacter polytrichastri RG4-7(T) isolated from the moss sample.</title>
        <authorList>
            <person name="Li Y."/>
        </authorList>
    </citation>
    <scope>NUCLEOTIDE SEQUENCE [LARGE SCALE GENOMIC DNA]</scope>
    <source>
        <strain evidence="1 2">RG4-7</strain>
    </source>
</reference>
<evidence type="ECO:0008006" key="3">
    <source>
        <dbReference type="Google" id="ProtNLM"/>
    </source>
</evidence>
<evidence type="ECO:0000313" key="2">
    <source>
        <dbReference type="Proteomes" id="UP000186720"/>
    </source>
</evidence>
<dbReference type="STRING" id="1302689.RG47T_1453"/>
<accession>A0A1Q5ZW84</accession>
<gene>
    <name evidence="1" type="ORF">RG47T_1453</name>
</gene>
<organism evidence="1 2">
    <name type="scientific">Mucilaginibacter polytrichastri</name>
    <dbReference type="NCBI Taxonomy" id="1302689"/>
    <lineage>
        <taxon>Bacteria</taxon>
        <taxon>Pseudomonadati</taxon>
        <taxon>Bacteroidota</taxon>
        <taxon>Sphingobacteriia</taxon>
        <taxon>Sphingobacteriales</taxon>
        <taxon>Sphingobacteriaceae</taxon>
        <taxon>Mucilaginibacter</taxon>
    </lineage>
</organism>
<comment type="caution">
    <text evidence="1">The sequence shown here is derived from an EMBL/GenBank/DDBJ whole genome shotgun (WGS) entry which is preliminary data.</text>
</comment>
<name>A0A1Q5ZW84_9SPHI</name>
<dbReference type="EMBL" id="MPPL01000001">
    <property type="protein sequence ID" value="OKS86006.1"/>
    <property type="molecule type" value="Genomic_DNA"/>
</dbReference>
<keyword evidence="2" id="KW-1185">Reference proteome</keyword>
<dbReference type="AlphaFoldDB" id="A0A1Q5ZW84"/>
<proteinExistence type="predicted"/>
<sequence>MTTLSEIINKLKAEGYTEDFNLSGGDCIACAGTEVKLHPEHFVVDRHFRFEGESNPDDEAVVYAISSIDGATKGTLVNGYGMYSDQLSDDMVKALKDRKDL</sequence>